<dbReference type="InterPro" id="IPR020843">
    <property type="entry name" value="ER"/>
</dbReference>
<dbReference type="SMART" id="SM00829">
    <property type="entry name" value="PKS_ER"/>
    <property type="match status" value="1"/>
</dbReference>
<feature type="transmembrane region" description="Helical" evidence="1">
    <location>
        <begin position="155"/>
        <end position="177"/>
    </location>
</feature>
<dbReference type="eggNOG" id="COG0604">
    <property type="taxonomic scope" value="Bacteria"/>
</dbReference>
<dbReference type="NCBIfam" id="TIGR02823">
    <property type="entry name" value="oxido_YhdH"/>
    <property type="match status" value="1"/>
</dbReference>
<dbReference type="HOGENOM" id="CLU_026673_26_3_7"/>
<dbReference type="STRING" id="589865.DaAHT2_2071"/>
<dbReference type="InterPro" id="IPR051397">
    <property type="entry name" value="Zn-ADH-like_protein"/>
</dbReference>
<dbReference type="PANTHER" id="PTHR43677">
    <property type="entry name" value="SHORT-CHAIN DEHYDROGENASE/REDUCTASE"/>
    <property type="match status" value="1"/>
</dbReference>
<dbReference type="SUPFAM" id="SSF51735">
    <property type="entry name" value="NAD(P)-binding Rossmann-fold domains"/>
    <property type="match status" value="1"/>
</dbReference>
<dbReference type="InterPro" id="IPR013149">
    <property type="entry name" value="ADH-like_C"/>
</dbReference>
<dbReference type="EMBL" id="CP001940">
    <property type="protein sequence ID" value="ADH86744.1"/>
    <property type="molecule type" value="Genomic_DNA"/>
</dbReference>
<dbReference type="GO" id="GO:0043957">
    <property type="term" value="F:acryloyl-CoA reductase (NADPH) activity"/>
    <property type="evidence" value="ECO:0007669"/>
    <property type="project" value="TreeGrafter"/>
</dbReference>
<dbReference type="KEGG" id="dak:DaAHT2_2071"/>
<dbReference type="InterPro" id="IPR014188">
    <property type="entry name" value="Acrylyl-CoA_reductase_AcuI"/>
</dbReference>
<dbReference type="InterPro" id="IPR036291">
    <property type="entry name" value="NAD(P)-bd_dom_sf"/>
</dbReference>
<keyword evidence="1" id="KW-0472">Membrane</keyword>
<dbReference type="Pfam" id="PF08240">
    <property type="entry name" value="ADH_N"/>
    <property type="match status" value="1"/>
</dbReference>
<gene>
    <name evidence="3" type="ordered locus">DaAHT2_2071</name>
</gene>
<dbReference type="Gene3D" id="3.90.180.10">
    <property type="entry name" value="Medium-chain alcohol dehydrogenases, catalytic domain"/>
    <property type="match status" value="1"/>
</dbReference>
<sequence length="332" mass="35905">MKLKKFRALQVSEEDGSFVRRVVTRDLAQLPDHEVLVRVCFSSLNYKDALSASGNRGVTRRYPHTPGIDAAGVVEESRSSEFKPGDEVVVSCYDLGMNTPGGLAEYIRVPAEWVMPRPSGLSLRQCMMYGTAGFTAAQCVARLVDFPVRPEDGKILVTGATGGVGILALAMLAGLGYRVCAVTGKAEQEELLTRLGAEQVLGRAEAVDESGRMLLKGRWAGVVDTVGGPILATAVKSCRYDGLVTCCGNAASPDLPLNVYPFILRGVTLAGIDSAQCPMPRRRLLWQRLADLWQIKDLEALVTEIALEEVDEKITTILAGRHLGRVVVKMVC</sequence>
<dbReference type="InterPro" id="IPR011032">
    <property type="entry name" value="GroES-like_sf"/>
</dbReference>
<name>D6Z5K7_DESAT</name>
<evidence type="ECO:0000259" key="2">
    <source>
        <dbReference type="SMART" id="SM00829"/>
    </source>
</evidence>
<organism evidence="3 4">
    <name type="scientific">Desulfurivibrio alkaliphilus (strain DSM 19089 / UNIQEM U267 / AHT2)</name>
    <dbReference type="NCBI Taxonomy" id="589865"/>
    <lineage>
        <taxon>Bacteria</taxon>
        <taxon>Pseudomonadati</taxon>
        <taxon>Thermodesulfobacteriota</taxon>
        <taxon>Desulfobulbia</taxon>
        <taxon>Desulfobulbales</taxon>
        <taxon>Desulfobulbaceae</taxon>
        <taxon>Desulfurivibrio</taxon>
    </lineage>
</organism>
<dbReference type="SUPFAM" id="SSF50129">
    <property type="entry name" value="GroES-like"/>
    <property type="match status" value="1"/>
</dbReference>
<dbReference type="FunCoup" id="D6Z5K7">
    <property type="interactions" value="48"/>
</dbReference>
<dbReference type="Proteomes" id="UP000001508">
    <property type="component" value="Chromosome"/>
</dbReference>
<keyword evidence="4" id="KW-1185">Reference proteome</keyword>
<protein>
    <submittedName>
        <fullName evidence="3">Quinone oxidoreductase, YhdH/YhfP family</fullName>
    </submittedName>
</protein>
<dbReference type="PANTHER" id="PTHR43677:SF1">
    <property type="entry name" value="ACRYLYL-COA REDUCTASE ACUI-RELATED"/>
    <property type="match status" value="1"/>
</dbReference>
<dbReference type="Pfam" id="PF00107">
    <property type="entry name" value="ADH_zinc_N"/>
    <property type="match status" value="1"/>
</dbReference>
<dbReference type="CDD" id="cd05280">
    <property type="entry name" value="MDR_yhdh_yhfp"/>
    <property type="match status" value="1"/>
</dbReference>
<evidence type="ECO:0000313" key="3">
    <source>
        <dbReference type="EMBL" id="ADH86744.1"/>
    </source>
</evidence>
<evidence type="ECO:0000256" key="1">
    <source>
        <dbReference type="SAM" id="Phobius"/>
    </source>
</evidence>
<dbReference type="InterPro" id="IPR013154">
    <property type="entry name" value="ADH-like_N"/>
</dbReference>
<feature type="domain" description="Enoyl reductase (ER)" evidence="2">
    <location>
        <begin position="16"/>
        <end position="328"/>
    </location>
</feature>
<evidence type="ECO:0000313" key="4">
    <source>
        <dbReference type="Proteomes" id="UP000001508"/>
    </source>
</evidence>
<accession>D6Z5K7</accession>
<dbReference type="AlphaFoldDB" id="D6Z5K7"/>
<proteinExistence type="predicted"/>
<dbReference type="OrthoDB" id="9782155at2"/>
<keyword evidence="1" id="KW-1133">Transmembrane helix</keyword>
<dbReference type="Gene3D" id="3.40.50.720">
    <property type="entry name" value="NAD(P)-binding Rossmann-like Domain"/>
    <property type="match status" value="1"/>
</dbReference>
<reference evidence="4" key="1">
    <citation type="submission" date="2010-02" db="EMBL/GenBank/DDBJ databases">
        <title>Complete sequence of Desulfurivibrio alkaliphilus AHT2.</title>
        <authorList>
            <consortium name="US DOE Joint Genome Institute"/>
            <person name="Pitluck S."/>
            <person name="Chertkov O."/>
            <person name="Detter J.C."/>
            <person name="Han C."/>
            <person name="Tapia R."/>
            <person name="Larimer F."/>
            <person name="Land M."/>
            <person name="Hauser L."/>
            <person name="Kyrpides N."/>
            <person name="Mikhailova N."/>
            <person name="Sorokin D.Y."/>
            <person name="Muyzer G."/>
            <person name="Woyke T."/>
        </authorList>
    </citation>
    <scope>NUCLEOTIDE SEQUENCE [LARGE SCALE GENOMIC DNA]</scope>
    <source>
        <strain evidence="4">DSM 19089 / UNIQEM U267 / AHT2</strain>
    </source>
</reference>
<dbReference type="RefSeq" id="WP_013164262.1">
    <property type="nucleotide sequence ID" value="NC_014216.1"/>
</dbReference>
<keyword evidence="1" id="KW-0812">Transmembrane</keyword>
<dbReference type="InParanoid" id="D6Z5K7"/>